<accession>A0A843YD29</accession>
<dbReference type="Pfam" id="PF01170">
    <property type="entry name" value="UPF0020"/>
    <property type="match status" value="1"/>
</dbReference>
<keyword evidence="6" id="KW-1185">Reference proteome</keyword>
<proteinExistence type="predicted"/>
<evidence type="ECO:0000256" key="2">
    <source>
        <dbReference type="ARBA" id="ARBA00022679"/>
    </source>
</evidence>
<protein>
    <submittedName>
        <fullName evidence="5">Class I SAM-dependent RNA methyltransferase</fullName>
    </submittedName>
</protein>
<dbReference type="InterPro" id="IPR053943">
    <property type="entry name" value="RlmKL-like_Mtase_CS"/>
</dbReference>
<dbReference type="InterPro" id="IPR000241">
    <property type="entry name" value="RlmKL-like_Mtase"/>
</dbReference>
<gene>
    <name evidence="5" type="ORF">GFB49_12405</name>
</gene>
<evidence type="ECO:0000313" key="6">
    <source>
        <dbReference type="Proteomes" id="UP000444174"/>
    </source>
</evidence>
<dbReference type="RefSeq" id="WP_153216207.1">
    <property type="nucleotide sequence ID" value="NZ_WIBF01000007.1"/>
</dbReference>
<dbReference type="PROSITE" id="PS01261">
    <property type="entry name" value="UPF0020"/>
    <property type="match status" value="1"/>
</dbReference>
<feature type="domain" description="Ribosomal RNA large subunit methyltransferase K/L-like methyltransferase" evidence="3">
    <location>
        <begin position="161"/>
        <end position="345"/>
    </location>
</feature>
<evidence type="ECO:0000259" key="3">
    <source>
        <dbReference type="Pfam" id="PF01170"/>
    </source>
</evidence>
<dbReference type="InterPro" id="IPR029063">
    <property type="entry name" value="SAM-dependent_MTases_sf"/>
</dbReference>
<dbReference type="AlphaFoldDB" id="A0A843YD29"/>
<dbReference type="Gene3D" id="3.30.2130.30">
    <property type="match status" value="1"/>
</dbReference>
<dbReference type="SUPFAM" id="SSF53335">
    <property type="entry name" value="S-adenosyl-L-methionine-dependent methyltransferases"/>
    <property type="match status" value="1"/>
</dbReference>
<dbReference type="Gene3D" id="3.40.50.150">
    <property type="entry name" value="Vaccinia Virus protein VP39"/>
    <property type="match status" value="1"/>
</dbReference>
<keyword evidence="1 5" id="KW-0489">Methyltransferase</keyword>
<evidence type="ECO:0000313" key="5">
    <source>
        <dbReference type="EMBL" id="MQQ09260.1"/>
    </source>
</evidence>
<dbReference type="GO" id="GO:0070043">
    <property type="term" value="F:rRNA (guanine-N7-)-methyltransferase activity"/>
    <property type="evidence" value="ECO:0007669"/>
    <property type="project" value="TreeGrafter"/>
</dbReference>
<dbReference type="Proteomes" id="UP000444174">
    <property type="component" value="Unassembled WGS sequence"/>
</dbReference>
<keyword evidence="2 5" id="KW-0808">Transferase</keyword>
<dbReference type="EMBL" id="WIBF01000007">
    <property type="protein sequence ID" value="MQQ09260.1"/>
    <property type="molecule type" value="Genomic_DNA"/>
</dbReference>
<dbReference type="CDD" id="cd11715">
    <property type="entry name" value="THUMP_AdoMetMT"/>
    <property type="match status" value="1"/>
</dbReference>
<sequence length="372" mass="40398">MDKTADFEIFLMVPPGLEHPLAAEARELGFKVSQIIPGGVMTQGGWPDVWRANYLLRGATRVLARIGGFRAFHLAQLDKRARKFPWADVLRPDVPVKVETTTNKKSKIYHAGAATQRIERALSEEMGIQIAEDAPITIKLRIDDNTCVFSVDTSGEPLHKRGHKAAVGKAPMRETMAAMFLRECGFDGQETVLDPMCGSGTFVLEAADIAQGLAPGRSRSFAFEQLATFDPAGWDAVKSQSTPQPSQMRFYGSDRNAGAVEMSAQNAARADVADLCRFQQLAMGDVRPPEGPPGLVMINPPYGARIGNKKLLFALHGTMGEVLMERFSGWRVGIVTSDSGLAKATKLPFLPTGAPVAHGGLKVRLFRTDPLP</sequence>
<evidence type="ECO:0000256" key="1">
    <source>
        <dbReference type="ARBA" id="ARBA00022603"/>
    </source>
</evidence>
<dbReference type="GO" id="GO:0008990">
    <property type="term" value="F:rRNA (guanine-N2-)-methyltransferase activity"/>
    <property type="evidence" value="ECO:0007669"/>
    <property type="project" value="TreeGrafter"/>
</dbReference>
<name>A0A843YD29_9RHOB</name>
<evidence type="ECO:0000259" key="4">
    <source>
        <dbReference type="Pfam" id="PF22020"/>
    </source>
</evidence>
<organism evidence="5 6">
    <name type="scientific">Tritonibacter litoralis</name>
    <dbReference type="NCBI Taxonomy" id="2662264"/>
    <lineage>
        <taxon>Bacteria</taxon>
        <taxon>Pseudomonadati</taxon>
        <taxon>Pseudomonadota</taxon>
        <taxon>Alphaproteobacteria</taxon>
        <taxon>Rhodobacterales</taxon>
        <taxon>Paracoccaceae</taxon>
        <taxon>Tritonibacter</taxon>
    </lineage>
</organism>
<dbReference type="InterPro" id="IPR054170">
    <property type="entry name" value="RlmL_1st"/>
</dbReference>
<dbReference type="PANTHER" id="PTHR47313">
    <property type="entry name" value="RIBOSOMAL RNA LARGE SUBUNIT METHYLTRANSFERASE K/L"/>
    <property type="match status" value="1"/>
</dbReference>
<comment type="caution">
    <text evidence="5">The sequence shown here is derived from an EMBL/GenBank/DDBJ whole genome shotgun (WGS) entry which is preliminary data.</text>
</comment>
<dbReference type="PANTHER" id="PTHR47313:SF1">
    <property type="entry name" value="RIBOSOMAL RNA LARGE SUBUNIT METHYLTRANSFERASE K_L"/>
    <property type="match status" value="1"/>
</dbReference>
<feature type="domain" description="RlmL ferredoxin-like" evidence="4">
    <location>
        <begin position="8"/>
        <end position="63"/>
    </location>
</feature>
<dbReference type="Pfam" id="PF22020">
    <property type="entry name" value="RlmL_1st"/>
    <property type="match status" value="1"/>
</dbReference>
<reference evidence="5 6" key="1">
    <citation type="submission" date="2019-10" db="EMBL/GenBank/DDBJ databases">
        <title>Epibacterium sp. nov., isolated from seawater.</title>
        <authorList>
            <person name="Zhang X."/>
            <person name="Li N."/>
        </authorList>
    </citation>
    <scope>NUCLEOTIDE SEQUENCE [LARGE SCALE GENOMIC DNA]</scope>
    <source>
        <strain evidence="5 6">SM1979</strain>
    </source>
</reference>